<geneLocation type="plasmid" evidence="2 3">
    <name>unnamed1</name>
</geneLocation>
<reference evidence="2 3" key="1">
    <citation type="submission" date="2024-02" db="EMBL/GenBank/DDBJ databases">
        <title>Seven novel Bacillus-like species.</title>
        <authorList>
            <person name="Liu G."/>
        </authorList>
    </citation>
    <scope>NUCLEOTIDE SEQUENCE [LARGE SCALE GENOMIC DNA]</scope>
    <source>
        <strain evidence="2 3">FJAT-52054</strain>
        <plasmid evidence="2 3">unnamed1</plasmid>
    </source>
</reference>
<keyword evidence="1" id="KW-0732">Signal</keyword>
<feature type="signal peptide" evidence="1">
    <location>
        <begin position="1"/>
        <end position="25"/>
    </location>
</feature>
<evidence type="ECO:0000313" key="2">
    <source>
        <dbReference type="EMBL" id="WXB99121.1"/>
    </source>
</evidence>
<evidence type="ECO:0000313" key="3">
    <source>
        <dbReference type="Proteomes" id="UP001377337"/>
    </source>
</evidence>
<evidence type="ECO:0008006" key="4">
    <source>
        <dbReference type="Google" id="ProtNLM"/>
    </source>
</evidence>
<protein>
    <recommendedName>
        <fullName evidence="4">Copper amine oxidase-like N-terminal domain-containing protein</fullName>
    </recommendedName>
</protein>
<feature type="chain" id="PRO_5046803059" description="Copper amine oxidase-like N-terminal domain-containing protein" evidence="1">
    <location>
        <begin position="26"/>
        <end position="243"/>
    </location>
</feature>
<organism evidence="2 3">
    <name type="scientific">Metabacillus sediminis</name>
    <dbReference type="NCBI Taxonomy" id="3117746"/>
    <lineage>
        <taxon>Bacteria</taxon>
        <taxon>Bacillati</taxon>
        <taxon>Bacillota</taxon>
        <taxon>Bacilli</taxon>
        <taxon>Bacillales</taxon>
        <taxon>Bacillaceae</taxon>
        <taxon>Metabacillus</taxon>
    </lineage>
</organism>
<sequence>MKKKGVLVLVSVLVLSMLFVSTGYAKSVTKKISAVFGAYVIKVNGKQQKTETLASGSKVYIPITEVSKLTDASVSRSGKTYNVKSVKGDLKTWVKLMDYYKRLDSSLEGHYMIGDFMDRAYIDIRDNNSLKELDNVIDKYNFLVKINNNYNYEMNGLIKTLAAQGYNMRAEESQITAVLDDYEGSLKNLAGALASLEKYAQTGDERLIDQHYAQLNKAYDFSFSGREKSFKRYNYYLTVISKK</sequence>
<accession>A0ABZ2NP89</accession>
<dbReference type="Proteomes" id="UP001377337">
    <property type="component" value="Plasmid unnamed1"/>
</dbReference>
<proteinExistence type="predicted"/>
<dbReference type="RefSeq" id="WP_338782429.1">
    <property type="nucleotide sequence ID" value="NZ_CP147408.1"/>
</dbReference>
<dbReference type="EMBL" id="CP147408">
    <property type="protein sequence ID" value="WXB99121.1"/>
    <property type="molecule type" value="Genomic_DNA"/>
</dbReference>
<gene>
    <name evidence="2" type="ORF">WCV65_21085</name>
</gene>
<name>A0ABZ2NP89_9BACI</name>
<keyword evidence="3" id="KW-1185">Reference proteome</keyword>
<evidence type="ECO:0000256" key="1">
    <source>
        <dbReference type="SAM" id="SignalP"/>
    </source>
</evidence>
<keyword evidence="2" id="KW-0614">Plasmid</keyword>